<organism evidence="1">
    <name type="scientific">Streptomyces sp. NBC_00060</name>
    <dbReference type="NCBI Taxonomy" id="2975636"/>
    <lineage>
        <taxon>Bacteria</taxon>
        <taxon>Bacillati</taxon>
        <taxon>Actinomycetota</taxon>
        <taxon>Actinomycetes</taxon>
        <taxon>Kitasatosporales</taxon>
        <taxon>Streptomycetaceae</taxon>
        <taxon>Streptomyces</taxon>
    </lineage>
</organism>
<reference evidence="1" key="1">
    <citation type="submission" date="2022-10" db="EMBL/GenBank/DDBJ databases">
        <title>The complete genomes of actinobacterial strains from the NBC collection.</title>
        <authorList>
            <person name="Joergensen T.S."/>
            <person name="Alvarez Arevalo M."/>
            <person name="Sterndorff E.B."/>
            <person name="Faurdal D."/>
            <person name="Vuksanovic O."/>
            <person name="Mourched A.-S."/>
            <person name="Charusanti P."/>
            <person name="Shaw S."/>
            <person name="Blin K."/>
            <person name="Weber T."/>
        </authorList>
    </citation>
    <scope>NUCLEOTIDE SEQUENCE</scope>
    <source>
        <strain evidence="1">NBC_00060</strain>
    </source>
</reference>
<proteinExistence type="predicted"/>
<protein>
    <recommendedName>
        <fullName evidence="2">DDE superfamily endonuclease</fullName>
    </recommendedName>
</protein>
<evidence type="ECO:0000313" key="1">
    <source>
        <dbReference type="EMBL" id="WTU38280.1"/>
    </source>
</evidence>
<sequence length="239" mass="26895">MVAYRFPLRWANSKQALVILADPRLTGMTHEELQTLCTRLPPAQQAVTEERCYVLRDGRCVATADRNRALPSDRDEAVLVTIIYLRQVCPQKVLGGLLGVNPVTADHAIKATRRLLDEQKIADGDRKSCQGHAHVYADNSRPDRRAAARDHRSPRRCGAQMLGGQGISRRWRIRPGSVSGPPSKRWKRRHNTTHAKIRCLGERAMATIKGWRLLRKLRCSTNRITDVVKAVLVLHHASA</sequence>
<evidence type="ECO:0008006" key="2">
    <source>
        <dbReference type="Google" id="ProtNLM"/>
    </source>
</evidence>
<dbReference type="EMBL" id="CP108253">
    <property type="protein sequence ID" value="WTU38280.1"/>
    <property type="molecule type" value="Genomic_DNA"/>
</dbReference>
<name>A0AAU2GSU0_9ACTN</name>
<dbReference type="AlphaFoldDB" id="A0AAU2GSU0"/>
<accession>A0AAU2GSU0</accession>
<gene>
    <name evidence="1" type="ORF">OHV25_01180</name>
</gene>